<protein>
    <submittedName>
        <fullName evidence="1">Uncharacterized protein</fullName>
    </submittedName>
</protein>
<keyword evidence="2" id="KW-1185">Reference proteome</keyword>
<proteinExistence type="predicted"/>
<reference evidence="1 2" key="1">
    <citation type="submission" date="2019-12" db="EMBL/GenBank/DDBJ databases">
        <title>Whole genome shotgun sequence of Streptomyces hygroscopicus subsp. glebosus NBRC 13786.</title>
        <authorList>
            <person name="Ichikawa N."/>
            <person name="Kimura A."/>
            <person name="Kitahashi Y."/>
            <person name="Komaki H."/>
            <person name="Tamura T."/>
        </authorList>
    </citation>
    <scope>NUCLEOTIDE SEQUENCE [LARGE SCALE GENOMIC DNA]</scope>
    <source>
        <strain evidence="1 2">NBRC 13786</strain>
    </source>
</reference>
<gene>
    <name evidence="1" type="ORF">Sgleb_72740</name>
</gene>
<dbReference type="AlphaFoldDB" id="A0A640T677"/>
<comment type="caution">
    <text evidence="1">The sequence shown here is derived from an EMBL/GenBank/DDBJ whole genome shotgun (WGS) entry which is preliminary data.</text>
</comment>
<dbReference type="EMBL" id="BLIO01000001">
    <property type="protein sequence ID" value="GFE19227.1"/>
    <property type="molecule type" value="Genomic_DNA"/>
</dbReference>
<dbReference type="RefSeq" id="WP_190145212.1">
    <property type="nucleotide sequence ID" value="NZ_BLIO01000001.1"/>
</dbReference>
<sequence>MSWNVHLVWRPNPNARPAYPFDDALINRDPHDLDELQPSGGIKLSRHHVVPYNTLPGAWNTVIEREYNIKDSALTAEL</sequence>
<dbReference type="Proteomes" id="UP000430079">
    <property type="component" value="Unassembled WGS sequence"/>
</dbReference>
<evidence type="ECO:0000313" key="2">
    <source>
        <dbReference type="Proteomes" id="UP000430079"/>
    </source>
</evidence>
<accession>A0A640T677</accession>
<name>A0A640T677_9ACTN</name>
<evidence type="ECO:0000313" key="1">
    <source>
        <dbReference type="EMBL" id="GFE19227.1"/>
    </source>
</evidence>
<organism evidence="1 2">
    <name type="scientific">Streptomyces glebosus</name>
    <dbReference type="NCBI Taxonomy" id="249580"/>
    <lineage>
        <taxon>Bacteria</taxon>
        <taxon>Bacillati</taxon>
        <taxon>Actinomycetota</taxon>
        <taxon>Actinomycetes</taxon>
        <taxon>Kitasatosporales</taxon>
        <taxon>Streptomycetaceae</taxon>
        <taxon>Streptomyces</taxon>
    </lineage>
</organism>